<organism evidence="1 2">
    <name type="scientific">Pedobacter insulae</name>
    <dbReference type="NCBI Taxonomy" id="414048"/>
    <lineage>
        <taxon>Bacteria</taxon>
        <taxon>Pseudomonadati</taxon>
        <taxon>Bacteroidota</taxon>
        <taxon>Sphingobacteriia</taxon>
        <taxon>Sphingobacteriales</taxon>
        <taxon>Sphingobacteriaceae</taxon>
        <taxon>Pedobacter</taxon>
    </lineage>
</organism>
<protein>
    <submittedName>
        <fullName evidence="1">Uncharacterized protein</fullName>
    </submittedName>
</protein>
<dbReference type="Proteomes" id="UP000199666">
    <property type="component" value="Unassembled WGS sequence"/>
</dbReference>
<reference evidence="1 2" key="1">
    <citation type="submission" date="2016-10" db="EMBL/GenBank/DDBJ databases">
        <authorList>
            <person name="de Groot N.N."/>
        </authorList>
    </citation>
    <scope>NUCLEOTIDE SEQUENCE [LARGE SCALE GENOMIC DNA]</scope>
    <source>
        <strain evidence="1 2">DSM 18684</strain>
    </source>
</reference>
<accession>A0A1I2ZJI9</accession>
<gene>
    <name evidence="1" type="ORF">SAMN04489864_11067</name>
</gene>
<evidence type="ECO:0000313" key="1">
    <source>
        <dbReference type="EMBL" id="SFH37825.1"/>
    </source>
</evidence>
<dbReference type="EMBL" id="FOPP01000010">
    <property type="protein sequence ID" value="SFH37825.1"/>
    <property type="molecule type" value="Genomic_DNA"/>
</dbReference>
<evidence type="ECO:0000313" key="2">
    <source>
        <dbReference type="Proteomes" id="UP000199666"/>
    </source>
</evidence>
<proteinExistence type="predicted"/>
<name>A0A1I2ZJI9_9SPHI</name>
<dbReference type="AlphaFoldDB" id="A0A1I2ZJI9"/>
<sequence>MYSEHRNMDNGIFIFTCKYEPNKVSHLFDNRAFVSLENFNQVLNANLSFVCQKFLPPIQAILILKIEPKLTLRDKPMLVFYSRPVLFTSHEKGYLIMMPAISKAPVLFDIDATSDYYELEIEKI</sequence>
<keyword evidence="2" id="KW-1185">Reference proteome</keyword>